<dbReference type="CDD" id="cd00093">
    <property type="entry name" value="HTH_XRE"/>
    <property type="match status" value="1"/>
</dbReference>
<dbReference type="InterPro" id="IPR010982">
    <property type="entry name" value="Lambda_DNA-bd_dom_sf"/>
</dbReference>
<dbReference type="Pfam" id="PF01381">
    <property type="entry name" value="HTH_3"/>
    <property type="match status" value="1"/>
</dbReference>
<dbReference type="Proteomes" id="UP000482209">
    <property type="component" value="Unassembled WGS sequence"/>
</dbReference>
<evidence type="ECO:0000313" key="2">
    <source>
        <dbReference type="EMBL" id="MSS64293.1"/>
    </source>
</evidence>
<dbReference type="AlphaFoldDB" id="A0A6L5Y2F4"/>
<dbReference type="InterPro" id="IPR001387">
    <property type="entry name" value="Cro/C1-type_HTH"/>
</dbReference>
<evidence type="ECO:0000313" key="3">
    <source>
        <dbReference type="Proteomes" id="UP000482209"/>
    </source>
</evidence>
<organism evidence="2 3">
    <name type="scientific">Velocimicrobium porci</name>
    <dbReference type="NCBI Taxonomy" id="2606634"/>
    <lineage>
        <taxon>Bacteria</taxon>
        <taxon>Bacillati</taxon>
        <taxon>Bacillota</taxon>
        <taxon>Clostridia</taxon>
        <taxon>Lachnospirales</taxon>
        <taxon>Lachnospiraceae</taxon>
        <taxon>Velocimicrobium</taxon>
    </lineage>
</organism>
<comment type="caution">
    <text evidence="2">The sequence shown here is derived from an EMBL/GenBank/DDBJ whole genome shotgun (WGS) entry which is preliminary data.</text>
</comment>
<dbReference type="PROSITE" id="PS50943">
    <property type="entry name" value="HTH_CROC1"/>
    <property type="match status" value="1"/>
</dbReference>
<evidence type="ECO:0000259" key="1">
    <source>
        <dbReference type="PROSITE" id="PS50943"/>
    </source>
</evidence>
<sequence length="66" mass="7285">MLNSSYLKELMMEHGMSLGQLSVRTGISKSQLSRILSGERGIGAKTIKGLKKAFPKADFEVLFILQ</sequence>
<dbReference type="GO" id="GO:0003677">
    <property type="term" value="F:DNA binding"/>
    <property type="evidence" value="ECO:0007669"/>
    <property type="project" value="InterPro"/>
</dbReference>
<name>A0A6L5Y2F4_9FIRM</name>
<accession>A0A6L5Y2F4</accession>
<feature type="domain" description="HTH cro/C1-type" evidence="1">
    <location>
        <begin position="7"/>
        <end position="62"/>
    </location>
</feature>
<gene>
    <name evidence="2" type="ORF">FYJ58_10480</name>
</gene>
<dbReference type="Gene3D" id="1.10.260.40">
    <property type="entry name" value="lambda repressor-like DNA-binding domains"/>
    <property type="match status" value="1"/>
</dbReference>
<reference evidence="2 3" key="1">
    <citation type="submission" date="2019-08" db="EMBL/GenBank/DDBJ databases">
        <title>In-depth cultivation of the pig gut microbiome towards novel bacterial diversity and tailored functional studies.</title>
        <authorList>
            <person name="Wylensek D."/>
            <person name="Hitch T.C.A."/>
            <person name="Clavel T."/>
        </authorList>
    </citation>
    <scope>NUCLEOTIDE SEQUENCE [LARGE SCALE GENOMIC DNA]</scope>
    <source>
        <strain evidence="2 3">WCA-693-APC-MOT-I</strain>
    </source>
</reference>
<proteinExistence type="predicted"/>
<dbReference type="EMBL" id="VUMT01000016">
    <property type="protein sequence ID" value="MSS64293.1"/>
    <property type="molecule type" value="Genomic_DNA"/>
</dbReference>
<dbReference type="RefSeq" id="WP_154519686.1">
    <property type="nucleotide sequence ID" value="NZ_VUMT01000016.1"/>
</dbReference>
<keyword evidence="3" id="KW-1185">Reference proteome</keyword>
<protein>
    <submittedName>
        <fullName evidence="2">Helix-turn-helix transcriptional regulator</fullName>
    </submittedName>
</protein>
<dbReference type="SUPFAM" id="SSF47413">
    <property type="entry name" value="lambda repressor-like DNA-binding domains"/>
    <property type="match status" value="1"/>
</dbReference>
<dbReference type="SMART" id="SM00530">
    <property type="entry name" value="HTH_XRE"/>
    <property type="match status" value="1"/>
</dbReference>